<proteinExistence type="predicted"/>
<dbReference type="EMBL" id="MU001636">
    <property type="protein sequence ID" value="KAF2482311.1"/>
    <property type="molecule type" value="Genomic_DNA"/>
</dbReference>
<feature type="domain" description="RING-type" evidence="11">
    <location>
        <begin position="110"/>
        <end position="298"/>
    </location>
</feature>
<evidence type="ECO:0000313" key="12">
    <source>
        <dbReference type="EMBL" id="KAF2482311.1"/>
    </source>
</evidence>
<evidence type="ECO:0000256" key="6">
    <source>
        <dbReference type="ARBA" id="ARBA00022771"/>
    </source>
</evidence>
<accession>A0A6A6PRL2</accession>
<dbReference type="Pfam" id="PF01485">
    <property type="entry name" value="IBR"/>
    <property type="match status" value="2"/>
</dbReference>
<dbReference type="PROSITE" id="PS00518">
    <property type="entry name" value="ZF_RING_1"/>
    <property type="match status" value="1"/>
</dbReference>
<dbReference type="CDD" id="cd22584">
    <property type="entry name" value="Rcat_RBR_unk"/>
    <property type="match status" value="1"/>
</dbReference>
<evidence type="ECO:0000256" key="4">
    <source>
        <dbReference type="ARBA" id="ARBA00022723"/>
    </source>
</evidence>
<dbReference type="Gene3D" id="3.30.40.10">
    <property type="entry name" value="Zinc/RING finger domain, C3HC4 (zinc finger)"/>
    <property type="match status" value="1"/>
</dbReference>
<keyword evidence="5" id="KW-0677">Repeat</keyword>
<dbReference type="Proteomes" id="UP000799767">
    <property type="component" value="Unassembled WGS sequence"/>
</dbReference>
<keyword evidence="6 9" id="KW-0863">Zinc-finger</keyword>
<sequence length="439" mass="50798">MADWRQVLNYADVGTARLIIQLQMQDAAAIASMPAGNTADQTRRDADFARQLFEEDLKDIHGQLPDRALGEKLTVTENRREGRFEQAAFSWHFDEREKQVVQAPTTPSNKLLMCLICTDNYPEQETVEAPCSHVYCRNCLEHLFRSSMKDETLYPPRCCKQHIPIHDAHRILPRVLRDEFIDRKEELETLDKTYCFRPQCSAFIRPSTINGDRAQCPRCMRSTCTLCKSRYHSGDCEADPGYDQLLAAATENNWKRCSACRRFVELKHGCNHITCRCRHEFCYVCGEEWKTCDCPNWDEARLLERGHRVARNFMPPEDHAQGQARVHAFAGALTVVPRGAQDEGAEDQRPATMEVLARIRQRALQGRQAQHDAAMAQAVQQAVEHIRNNHECDHERFQTYRDLGQRIDCEMCGHQFRTWIPQCRQCLMLLCVRCKNNRL</sequence>
<evidence type="ECO:0000256" key="3">
    <source>
        <dbReference type="ARBA" id="ARBA00022679"/>
    </source>
</evidence>
<dbReference type="GeneID" id="54478225"/>
<dbReference type="InterPro" id="IPR031127">
    <property type="entry name" value="E3_UB_ligase_RBR"/>
</dbReference>
<dbReference type="GO" id="GO:0061630">
    <property type="term" value="F:ubiquitin protein ligase activity"/>
    <property type="evidence" value="ECO:0007669"/>
    <property type="project" value="UniProtKB-EC"/>
</dbReference>
<evidence type="ECO:0000259" key="11">
    <source>
        <dbReference type="PROSITE" id="PS51873"/>
    </source>
</evidence>
<dbReference type="PANTHER" id="PTHR11685">
    <property type="entry name" value="RBR FAMILY RING FINGER AND IBR DOMAIN-CONTAINING"/>
    <property type="match status" value="1"/>
</dbReference>
<evidence type="ECO:0000256" key="9">
    <source>
        <dbReference type="PROSITE-ProRule" id="PRU00175"/>
    </source>
</evidence>
<name>A0A6A6PRL2_9PEZI</name>
<evidence type="ECO:0000256" key="1">
    <source>
        <dbReference type="ARBA" id="ARBA00001798"/>
    </source>
</evidence>
<dbReference type="GO" id="GO:0016567">
    <property type="term" value="P:protein ubiquitination"/>
    <property type="evidence" value="ECO:0007669"/>
    <property type="project" value="InterPro"/>
</dbReference>
<keyword evidence="8" id="KW-0862">Zinc</keyword>
<dbReference type="CDD" id="cd20335">
    <property type="entry name" value="BRcat_RBR"/>
    <property type="match status" value="1"/>
</dbReference>
<dbReference type="EC" id="2.3.2.31" evidence="2"/>
<dbReference type="RefSeq" id="XP_033588881.1">
    <property type="nucleotide sequence ID" value="XM_033737223.1"/>
</dbReference>
<evidence type="ECO:0000256" key="7">
    <source>
        <dbReference type="ARBA" id="ARBA00022786"/>
    </source>
</evidence>
<organism evidence="12 13">
    <name type="scientific">Neohortaea acidophila</name>
    <dbReference type="NCBI Taxonomy" id="245834"/>
    <lineage>
        <taxon>Eukaryota</taxon>
        <taxon>Fungi</taxon>
        <taxon>Dikarya</taxon>
        <taxon>Ascomycota</taxon>
        <taxon>Pezizomycotina</taxon>
        <taxon>Dothideomycetes</taxon>
        <taxon>Dothideomycetidae</taxon>
        <taxon>Mycosphaerellales</taxon>
        <taxon>Teratosphaeriaceae</taxon>
        <taxon>Neohortaea</taxon>
    </lineage>
</organism>
<keyword evidence="13" id="KW-1185">Reference proteome</keyword>
<keyword evidence="3" id="KW-0808">Transferase</keyword>
<feature type="domain" description="RING-type" evidence="10">
    <location>
        <begin position="114"/>
        <end position="158"/>
    </location>
</feature>
<evidence type="ECO:0000313" key="13">
    <source>
        <dbReference type="Proteomes" id="UP000799767"/>
    </source>
</evidence>
<keyword evidence="7" id="KW-0833">Ubl conjugation pathway</keyword>
<evidence type="ECO:0000256" key="8">
    <source>
        <dbReference type="ARBA" id="ARBA00022833"/>
    </source>
</evidence>
<dbReference type="InterPro" id="IPR017907">
    <property type="entry name" value="Znf_RING_CS"/>
</dbReference>
<dbReference type="PROSITE" id="PS51873">
    <property type="entry name" value="TRIAD"/>
    <property type="match status" value="1"/>
</dbReference>
<comment type="catalytic activity">
    <reaction evidence="1">
        <text>[E2 ubiquitin-conjugating enzyme]-S-ubiquitinyl-L-cysteine + [acceptor protein]-L-lysine = [E2 ubiquitin-conjugating enzyme]-L-cysteine + [acceptor protein]-N(6)-ubiquitinyl-L-lysine.</text>
        <dbReference type="EC" id="2.3.2.31"/>
    </reaction>
</comment>
<keyword evidence="4" id="KW-0479">Metal-binding</keyword>
<evidence type="ECO:0000256" key="5">
    <source>
        <dbReference type="ARBA" id="ARBA00022737"/>
    </source>
</evidence>
<dbReference type="InterPro" id="IPR013083">
    <property type="entry name" value="Znf_RING/FYVE/PHD"/>
</dbReference>
<dbReference type="InterPro" id="IPR002867">
    <property type="entry name" value="IBR_dom"/>
</dbReference>
<dbReference type="InterPro" id="IPR044066">
    <property type="entry name" value="TRIAD_supradom"/>
</dbReference>
<dbReference type="AlphaFoldDB" id="A0A6A6PRL2"/>
<gene>
    <name evidence="12" type="ORF">BDY17DRAFT_324602</name>
</gene>
<evidence type="ECO:0000259" key="10">
    <source>
        <dbReference type="PROSITE" id="PS50089"/>
    </source>
</evidence>
<dbReference type="GO" id="GO:0008270">
    <property type="term" value="F:zinc ion binding"/>
    <property type="evidence" value="ECO:0007669"/>
    <property type="project" value="UniProtKB-KW"/>
</dbReference>
<dbReference type="InterPro" id="IPR001841">
    <property type="entry name" value="Znf_RING"/>
</dbReference>
<reference evidence="12" key="1">
    <citation type="journal article" date="2020" name="Stud. Mycol.">
        <title>101 Dothideomycetes genomes: a test case for predicting lifestyles and emergence of pathogens.</title>
        <authorList>
            <person name="Haridas S."/>
            <person name="Albert R."/>
            <person name="Binder M."/>
            <person name="Bloem J."/>
            <person name="Labutti K."/>
            <person name="Salamov A."/>
            <person name="Andreopoulos B."/>
            <person name="Baker S."/>
            <person name="Barry K."/>
            <person name="Bills G."/>
            <person name="Bluhm B."/>
            <person name="Cannon C."/>
            <person name="Castanera R."/>
            <person name="Culley D."/>
            <person name="Daum C."/>
            <person name="Ezra D."/>
            <person name="Gonzalez J."/>
            <person name="Henrissat B."/>
            <person name="Kuo A."/>
            <person name="Liang C."/>
            <person name="Lipzen A."/>
            <person name="Lutzoni F."/>
            <person name="Magnuson J."/>
            <person name="Mondo S."/>
            <person name="Nolan M."/>
            <person name="Ohm R."/>
            <person name="Pangilinan J."/>
            <person name="Park H.-J."/>
            <person name="Ramirez L."/>
            <person name="Alfaro M."/>
            <person name="Sun H."/>
            <person name="Tritt A."/>
            <person name="Yoshinaga Y."/>
            <person name="Zwiers L.-H."/>
            <person name="Turgeon B."/>
            <person name="Goodwin S."/>
            <person name="Spatafora J."/>
            <person name="Crous P."/>
            <person name="Grigoriev I."/>
        </authorList>
    </citation>
    <scope>NUCLEOTIDE SEQUENCE</scope>
    <source>
        <strain evidence="12">CBS 113389</strain>
    </source>
</reference>
<dbReference type="Gene3D" id="1.20.120.1750">
    <property type="match status" value="1"/>
</dbReference>
<dbReference type="SMART" id="SM00647">
    <property type="entry name" value="IBR"/>
    <property type="match status" value="2"/>
</dbReference>
<dbReference type="OrthoDB" id="9977870at2759"/>
<dbReference type="PROSITE" id="PS50089">
    <property type="entry name" value="ZF_RING_2"/>
    <property type="match status" value="1"/>
</dbReference>
<protein>
    <recommendedName>
        <fullName evidence="2">RBR-type E3 ubiquitin transferase</fullName>
        <ecNumber evidence="2">2.3.2.31</ecNumber>
    </recommendedName>
</protein>
<dbReference type="SUPFAM" id="SSF57850">
    <property type="entry name" value="RING/U-box"/>
    <property type="match status" value="2"/>
</dbReference>
<evidence type="ECO:0000256" key="2">
    <source>
        <dbReference type="ARBA" id="ARBA00012251"/>
    </source>
</evidence>